<feature type="transmembrane region" description="Helical" evidence="9">
    <location>
        <begin position="356"/>
        <end position="378"/>
    </location>
</feature>
<dbReference type="InterPro" id="IPR050297">
    <property type="entry name" value="LipidA_mod_glycosyltrf_83"/>
</dbReference>
<dbReference type="OrthoDB" id="5318634at2"/>
<keyword evidence="4 11" id="KW-0808">Transferase</keyword>
<evidence type="ECO:0000313" key="12">
    <source>
        <dbReference type="Proteomes" id="UP000315226"/>
    </source>
</evidence>
<dbReference type="GO" id="GO:0009103">
    <property type="term" value="P:lipopolysaccharide biosynthetic process"/>
    <property type="evidence" value="ECO:0007669"/>
    <property type="project" value="UniProtKB-ARBA"/>
</dbReference>
<evidence type="ECO:0000256" key="9">
    <source>
        <dbReference type="SAM" id="Phobius"/>
    </source>
</evidence>
<dbReference type="EMBL" id="BJMN01000030">
    <property type="protein sequence ID" value="GEB59072.1"/>
    <property type="molecule type" value="Genomic_DNA"/>
</dbReference>
<gene>
    <name evidence="11" type="ORF">SGA01_46770</name>
</gene>
<protein>
    <submittedName>
        <fullName evidence="11">Mannosyltransferase</fullName>
    </submittedName>
</protein>
<feature type="domain" description="Glycosyltransferase RgtA/B/C/D-like" evidence="10">
    <location>
        <begin position="96"/>
        <end position="234"/>
    </location>
</feature>
<keyword evidence="12" id="KW-1185">Reference proteome</keyword>
<proteinExistence type="predicted"/>
<evidence type="ECO:0000259" key="10">
    <source>
        <dbReference type="Pfam" id="PF13231"/>
    </source>
</evidence>
<feature type="transmembrane region" description="Helical" evidence="9">
    <location>
        <begin position="32"/>
        <end position="54"/>
    </location>
</feature>
<evidence type="ECO:0000256" key="5">
    <source>
        <dbReference type="ARBA" id="ARBA00022692"/>
    </source>
</evidence>
<feature type="region of interest" description="Disordered" evidence="8">
    <location>
        <begin position="1"/>
        <end position="28"/>
    </location>
</feature>
<comment type="subcellular location">
    <subcellularLocation>
        <location evidence="1">Cell membrane</location>
        <topology evidence="1">Multi-pass membrane protein</topology>
    </subcellularLocation>
</comment>
<keyword evidence="2" id="KW-1003">Cell membrane</keyword>
<dbReference type="PANTHER" id="PTHR33908:SF3">
    <property type="entry name" value="UNDECAPRENYL PHOSPHATE-ALPHA-4-AMINO-4-DEOXY-L-ARABINOSE ARABINOSYL TRANSFERASE"/>
    <property type="match status" value="1"/>
</dbReference>
<feature type="compositionally biased region" description="Polar residues" evidence="8">
    <location>
        <begin position="1"/>
        <end position="12"/>
    </location>
</feature>
<comment type="caution">
    <text evidence="11">The sequence shown here is derived from an EMBL/GenBank/DDBJ whole genome shotgun (WGS) entry which is preliminary data.</text>
</comment>
<dbReference type="InterPro" id="IPR038731">
    <property type="entry name" value="RgtA/B/C-like"/>
</dbReference>
<evidence type="ECO:0000256" key="8">
    <source>
        <dbReference type="SAM" id="MobiDB-lite"/>
    </source>
</evidence>
<feature type="transmembrane region" description="Helical" evidence="9">
    <location>
        <begin position="188"/>
        <end position="210"/>
    </location>
</feature>
<evidence type="ECO:0000256" key="1">
    <source>
        <dbReference type="ARBA" id="ARBA00004651"/>
    </source>
</evidence>
<evidence type="ECO:0000256" key="2">
    <source>
        <dbReference type="ARBA" id="ARBA00022475"/>
    </source>
</evidence>
<feature type="transmembrane region" description="Helical" evidence="9">
    <location>
        <begin position="222"/>
        <end position="242"/>
    </location>
</feature>
<evidence type="ECO:0000313" key="11">
    <source>
        <dbReference type="EMBL" id="GEB59072.1"/>
    </source>
</evidence>
<dbReference type="AlphaFoldDB" id="A0A4Y3RNA0"/>
<dbReference type="Pfam" id="PF13231">
    <property type="entry name" value="PMT_2"/>
    <property type="match status" value="1"/>
</dbReference>
<evidence type="ECO:0000256" key="4">
    <source>
        <dbReference type="ARBA" id="ARBA00022679"/>
    </source>
</evidence>
<keyword evidence="5 9" id="KW-0812">Transmembrane</keyword>
<keyword evidence="6 9" id="KW-1133">Transmembrane helix</keyword>
<dbReference type="GO" id="GO:0010041">
    <property type="term" value="P:response to iron(III) ion"/>
    <property type="evidence" value="ECO:0007669"/>
    <property type="project" value="TreeGrafter"/>
</dbReference>
<dbReference type="PANTHER" id="PTHR33908">
    <property type="entry name" value="MANNOSYLTRANSFERASE YKCB-RELATED"/>
    <property type="match status" value="1"/>
</dbReference>
<feature type="transmembrane region" description="Helical" evidence="9">
    <location>
        <begin position="327"/>
        <end position="344"/>
    </location>
</feature>
<keyword evidence="3 11" id="KW-0328">Glycosyltransferase</keyword>
<reference evidence="11 12" key="1">
    <citation type="submission" date="2019-06" db="EMBL/GenBank/DDBJ databases">
        <title>Whole genome shotgun sequence of Streptomyces gardneri NBRC 12865.</title>
        <authorList>
            <person name="Hosoyama A."/>
            <person name="Uohara A."/>
            <person name="Ohji S."/>
            <person name="Ichikawa N."/>
        </authorList>
    </citation>
    <scope>NUCLEOTIDE SEQUENCE [LARGE SCALE GENOMIC DNA]</scope>
    <source>
        <strain evidence="11 12">NBRC 12865</strain>
    </source>
</reference>
<feature type="transmembrane region" description="Helical" evidence="9">
    <location>
        <begin position="158"/>
        <end position="176"/>
    </location>
</feature>
<feature type="transmembrane region" description="Helical" evidence="9">
    <location>
        <begin position="297"/>
        <end position="320"/>
    </location>
</feature>
<keyword evidence="7 9" id="KW-0472">Membrane</keyword>
<evidence type="ECO:0000256" key="7">
    <source>
        <dbReference type="ARBA" id="ARBA00023136"/>
    </source>
</evidence>
<accession>A0A4Y3RNA0</accession>
<dbReference type="GO" id="GO:0016763">
    <property type="term" value="F:pentosyltransferase activity"/>
    <property type="evidence" value="ECO:0007669"/>
    <property type="project" value="TreeGrafter"/>
</dbReference>
<feature type="transmembrane region" description="Helical" evidence="9">
    <location>
        <begin position="273"/>
        <end position="291"/>
    </location>
</feature>
<evidence type="ECO:0000256" key="3">
    <source>
        <dbReference type="ARBA" id="ARBA00022676"/>
    </source>
</evidence>
<sequence length="511" mass="54809">MHTANSPVSSTPPRYVPDGDRTPPPAVPPSRLATAGAVLVPAAVMLGIALWGLNRGTMWRDESATFQIARRSVPDIWRLLGELDAVHGLYYLLMHAVLAVRADEVMLRLPSVLGAACSAGLVAAIGCRLARPRVGLWAGLLYAATPFTSFYAQEGRSYALVAAGAALATWCLVSAIEHDSAGRWAGYAAAVAGTALLHEFAVLMLVAHGATVLAAGSRTGALRRWAAAAGAAVVPLVPLALVSSRQGSQTSWIQEPGVEELRLLALQFAGPDIRVLTVAALLAGLAVLSPLRRTGRVGLTAVALPLVVLPVALLFAVSLVKPLFVDRYLLFAFAGFPLLVGAGWERLLGALRSAPWRPVVTAAGVVAVAAAFWCQLPFQEQERGKDGRIDDLRELAAYVAAQTRPNDAVLFVPSYQRHIFLTYDREFAGRRDIALKVDAAASGTFYGQEFDADRIGARIGAERRVWVVAWPSAWSEQWFDEDPKIIAVRKGFELARSTQLKSGLVQLYVRE</sequence>
<dbReference type="GO" id="GO:0005886">
    <property type="term" value="C:plasma membrane"/>
    <property type="evidence" value="ECO:0007669"/>
    <property type="project" value="UniProtKB-SubCell"/>
</dbReference>
<evidence type="ECO:0000256" key="6">
    <source>
        <dbReference type="ARBA" id="ARBA00022989"/>
    </source>
</evidence>
<organism evidence="11 12">
    <name type="scientific">Streptomyces gardneri</name>
    <dbReference type="NCBI Taxonomy" id="66892"/>
    <lineage>
        <taxon>Bacteria</taxon>
        <taxon>Bacillati</taxon>
        <taxon>Actinomycetota</taxon>
        <taxon>Actinomycetes</taxon>
        <taxon>Kitasatosporales</taxon>
        <taxon>Streptomycetaceae</taxon>
        <taxon>Streptomyces</taxon>
    </lineage>
</organism>
<dbReference type="Proteomes" id="UP000315226">
    <property type="component" value="Unassembled WGS sequence"/>
</dbReference>
<name>A0A4Y3RNA0_9ACTN</name>
<dbReference type="RefSeq" id="WP_141298324.1">
    <property type="nucleotide sequence ID" value="NZ_BJMN01000030.1"/>
</dbReference>